<proteinExistence type="predicted"/>
<dbReference type="PANTHER" id="PTHR42886">
    <property type="entry name" value="RE40534P-RELATED"/>
    <property type="match status" value="1"/>
</dbReference>
<dbReference type="EMBL" id="OX459123">
    <property type="protein sequence ID" value="CAI9110718.1"/>
    <property type="molecule type" value="Genomic_DNA"/>
</dbReference>
<dbReference type="InterPro" id="IPR022742">
    <property type="entry name" value="Hydrolase_4"/>
</dbReference>
<dbReference type="AlphaFoldDB" id="A0AAV1DVD1"/>
<reference evidence="2" key="1">
    <citation type="submission" date="2023-03" db="EMBL/GenBank/DDBJ databases">
        <authorList>
            <person name="Julca I."/>
        </authorList>
    </citation>
    <scope>NUCLEOTIDE SEQUENCE</scope>
</reference>
<dbReference type="Proteomes" id="UP001161247">
    <property type="component" value="Chromosome 6"/>
</dbReference>
<organism evidence="2 3">
    <name type="scientific">Oldenlandia corymbosa var. corymbosa</name>
    <dbReference type="NCBI Taxonomy" id="529605"/>
    <lineage>
        <taxon>Eukaryota</taxon>
        <taxon>Viridiplantae</taxon>
        <taxon>Streptophyta</taxon>
        <taxon>Embryophyta</taxon>
        <taxon>Tracheophyta</taxon>
        <taxon>Spermatophyta</taxon>
        <taxon>Magnoliopsida</taxon>
        <taxon>eudicotyledons</taxon>
        <taxon>Gunneridae</taxon>
        <taxon>Pentapetalae</taxon>
        <taxon>asterids</taxon>
        <taxon>lamiids</taxon>
        <taxon>Gentianales</taxon>
        <taxon>Rubiaceae</taxon>
        <taxon>Rubioideae</taxon>
        <taxon>Spermacoceae</taxon>
        <taxon>Hedyotis-Oldenlandia complex</taxon>
        <taxon>Oldenlandia</taxon>
    </lineage>
</organism>
<dbReference type="Pfam" id="PF12146">
    <property type="entry name" value="Hydrolase_4"/>
    <property type="match status" value="1"/>
</dbReference>
<evidence type="ECO:0000313" key="3">
    <source>
        <dbReference type="Proteomes" id="UP001161247"/>
    </source>
</evidence>
<keyword evidence="3" id="KW-1185">Reference proteome</keyword>
<gene>
    <name evidence="2" type="ORF">OLC1_LOCUS18305</name>
</gene>
<protein>
    <submittedName>
        <fullName evidence="2">OLC1v1010787C1</fullName>
    </submittedName>
</protein>
<evidence type="ECO:0000259" key="1">
    <source>
        <dbReference type="Pfam" id="PF12146"/>
    </source>
</evidence>
<dbReference type="SUPFAM" id="SSF53474">
    <property type="entry name" value="alpha/beta-Hydrolases"/>
    <property type="match status" value="1"/>
</dbReference>
<feature type="domain" description="Serine aminopeptidase S33" evidence="1">
    <location>
        <begin position="35"/>
        <end position="167"/>
    </location>
</feature>
<name>A0AAV1DVD1_OLDCO</name>
<dbReference type="GO" id="GO:0005829">
    <property type="term" value="C:cytosol"/>
    <property type="evidence" value="ECO:0007669"/>
    <property type="project" value="TreeGrafter"/>
</dbReference>
<dbReference type="PANTHER" id="PTHR42886:SF53">
    <property type="entry name" value="ALPHA_BETA-HYDROLASES SUPERFAMILY PROTEIN"/>
    <property type="match status" value="1"/>
</dbReference>
<evidence type="ECO:0000313" key="2">
    <source>
        <dbReference type="EMBL" id="CAI9110718.1"/>
    </source>
</evidence>
<accession>A0AAV1DVD1</accession>
<dbReference type="Gene3D" id="3.40.50.1820">
    <property type="entry name" value="alpha/beta hydrolase"/>
    <property type="match status" value="1"/>
</dbReference>
<dbReference type="InterPro" id="IPR029058">
    <property type="entry name" value="AB_hydrolase_fold"/>
</dbReference>
<sequence length="252" mass="28022">MADNNTVTRQQKITLQNRHGEKLVGAFHDTGSVDVVILCHGFRSSKEYRIMVNISDALENKGISSFRFDSAGNGESEGSFEFGNYWGEVEDLRSVVEYFTPGMNRNIAAIVGHSRGGMVALLYASKYHDISAVISIASRFKSHGNFANTTNQMMKDLLEKIKKEGYTEESLMEELNINMHDPCLQIDKDCRVLTVHGSADDIVPVDDAMEYAKVIRNHTLRIIEGAGHGFNQQQDELVSAVLSFIEQGQLAS</sequence>